<dbReference type="InterPro" id="IPR011043">
    <property type="entry name" value="Gal_Oxase/kelch_b-propeller"/>
</dbReference>
<organism evidence="2 3">
    <name type="scientific">Quercus lobata</name>
    <name type="common">Valley oak</name>
    <dbReference type="NCBI Taxonomy" id="97700"/>
    <lineage>
        <taxon>Eukaryota</taxon>
        <taxon>Viridiplantae</taxon>
        <taxon>Streptophyta</taxon>
        <taxon>Embryophyta</taxon>
        <taxon>Tracheophyta</taxon>
        <taxon>Spermatophyta</taxon>
        <taxon>Magnoliopsida</taxon>
        <taxon>eudicotyledons</taxon>
        <taxon>Gunneridae</taxon>
        <taxon>Pentapetalae</taxon>
        <taxon>rosids</taxon>
        <taxon>fabids</taxon>
        <taxon>Fagales</taxon>
        <taxon>Fagaceae</taxon>
        <taxon>Quercus</taxon>
    </lineage>
</organism>
<evidence type="ECO:0000313" key="2">
    <source>
        <dbReference type="EnsemblPlants" id="QL09p022584:mrna"/>
    </source>
</evidence>
<reference evidence="2 3" key="1">
    <citation type="journal article" date="2016" name="G3 (Bethesda)">
        <title>First Draft Assembly and Annotation of the Genome of a California Endemic Oak Quercus lobata Nee (Fagaceae).</title>
        <authorList>
            <person name="Sork V.L."/>
            <person name="Fitz-Gibbon S.T."/>
            <person name="Puiu D."/>
            <person name="Crepeau M."/>
            <person name="Gugger P.F."/>
            <person name="Sherman R."/>
            <person name="Stevens K."/>
            <person name="Langley C.H."/>
            <person name="Pellegrini M."/>
            <person name="Salzberg S.L."/>
        </authorList>
    </citation>
    <scope>NUCLEOTIDE SEQUENCE [LARGE SCALE GENOMIC DNA]</scope>
    <source>
        <strain evidence="2 3">cv. SW786</strain>
    </source>
</reference>
<feature type="domain" description="F-box associated beta-propeller type 3" evidence="1">
    <location>
        <begin position="125"/>
        <end position="371"/>
    </location>
</feature>
<dbReference type="InterPro" id="IPR017451">
    <property type="entry name" value="F-box-assoc_interact_dom"/>
</dbReference>
<protein>
    <recommendedName>
        <fullName evidence="1">F-box associated beta-propeller type 3 domain-containing protein</fullName>
    </recommendedName>
</protein>
<dbReference type="PANTHER" id="PTHR31672:SF13">
    <property type="entry name" value="F-BOX PROTEIN CPR30-LIKE"/>
    <property type="match status" value="1"/>
</dbReference>
<reference evidence="2" key="2">
    <citation type="submission" date="2021-01" db="UniProtKB">
        <authorList>
            <consortium name="EnsemblPlants"/>
        </authorList>
    </citation>
    <scope>IDENTIFICATION</scope>
</reference>
<dbReference type="GO" id="GO:0000398">
    <property type="term" value="P:mRNA splicing, via spliceosome"/>
    <property type="evidence" value="ECO:0007669"/>
    <property type="project" value="InterPro"/>
</dbReference>
<dbReference type="Gramene" id="QL09p022584:mrna">
    <property type="protein sequence ID" value="QL09p022584:mrna"/>
    <property type="gene ID" value="QL09p022584"/>
</dbReference>
<sequence>MPMKIPLSICRGKTILSRKEQVIGEDFMGIPIYRFRFNCTKCSAPLSIKADHVNLDRAVESGANRMTEEEETTAGSECFITNPNFISTHLLCYNNHDGAYVIHMPRTVVHMASFHRPHSQICTLAFDRTFETISEFRIPFTFKSGYHGLVGSCNGILCFTDFIISKSKNVYLWNPSIRKFKRLPNTCLNQTQVLNVAHGFGYDSLNNDYKVVRFSWTRTKWMPPPEVEVYSLSSDSWKRVELGISWRPNVISYSFNGILAFPFVSGHLHLILSFDVNSEKFKDLPVPDEGGLVAKCLTSYKEKLALIKFGHGAQPLSKLCSIWVMREYGLLDSWNKLCVLPIEISTDFIGFTKYGLLLVRHRSRLVSTNSELERKHKSVLIDPEALHEKEISNQIDYHLDVATYMENLALLDGANVVSY</sequence>
<dbReference type="PANTHER" id="PTHR31672">
    <property type="entry name" value="BNACNNG10540D PROTEIN"/>
    <property type="match status" value="1"/>
</dbReference>
<dbReference type="Proteomes" id="UP000594261">
    <property type="component" value="Chromosome 9"/>
</dbReference>
<proteinExistence type="predicted"/>
<dbReference type="InterPro" id="IPR007590">
    <property type="entry name" value="Saf4/Yju2"/>
</dbReference>
<dbReference type="AlphaFoldDB" id="A0A7N2MIZ0"/>
<name>A0A7N2MIZ0_QUELO</name>
<dbReference type="NCBIfam" id="TIGR01640">
    <property type="entry name" value="F_box_assoc_1"/>
    <property type="match status" value="1"/>
</dbReference>
<dbReference type="Pfam" id="PF04502">
    <property type="entry name" value="Saf4_Yju2"/>
    <property type="match status" value="1"/>
</dbReference>
<accession>A0A7N2MIZ0</accession>
<dbReference type="InParanoid" id="A0A7N2MIZ0"/>
<dbReference type="EMBL" id="LRBV02000009">
    <property type="status" value="NOT_ANNOTATED_CDS"/>
    <property type="molecule type" value="Genomic_DNA"/>
</dbReference>
<dbReference type="SUPFAM" id="SSF50965">
    <property type="entry name" value="Galactose oxidase, central domain"/>
    <property type="match status" value="1"/>
</dbReference>
<dbReference type="Pfam" id="PF08268">
    <property type="entry name" value="FBA_3"/>
    <property type="match status" value="1"/>
</dbReference>
<evidence type="ECO:0000313" key="3">
    <source>
        <dbReference type="Proteomes" id="UP000594261"/>
    </source>
</evidence>
<dbReference type="InterPro" id="IPR050796">
    <property type="entry name" value="SCF_F-box_component"/>
</dbReference>
<dbReference type="InterPro" id="IPR013187">
    <property type="entry name" value="F-box-assoc_dom_typ3"/>
</dbReference>
<evidence type="ECO:0000259" key="1">
    <source>
        <dbReference type="Pfam" id="PF08268"/>
    </source>
</evidence>
<keyword evidence="3" id="KW-1185">Reference proteome</keyword>
<dbReference type="EnsemblPlants" id="QL09p022584:mrna">
    <property type="protein sequence ID" value="QL09p022584:mrna"/>
    <property type="gene ID" value="QL09p022584"/>
</dbReference>